<comment type="function">
    <text evidence="8">Catalyzes the ATP-dependent conversion of 5-aminoimidazole ribonucleotide (AIR) and HCO(3)- to N5-carboxyaminoimidazole ribonucleotide (N5-CAIR).</text>
</comment>
<dbReference type="EMBL" id="JACCEL010000002">
    <property type="protein sequence ID" value="MBG9977416.1"/>
    <property type="molecule type" value="Genomic_DNA"/>
</dbReference>
<protein>
    <recommendedName>
        <fullName evidence="7 8">N5-carboxyaminoimidazole ribonucleotide synthase</fullName>
        <shortName evidence="7 8">N5-CAIR synthase</shortName>
        <ecNumber evidence="7 8">6.3.4.18</ecNumber>
    </recommendedName>
    <alternativeName>
        <fullName evidence="7 8">5-(carboxyamino)imidazole ribonucleotide synthetase</fullName>
    </alternativeName>
</protein>
<comment type="similarity">
    <text evidence="7 8">Belongs to the PurK/PurT family.</text>
</comment>
<dbReference type="Gene3D" id="3.40.50.20">
    <property type="match status" value="1"/>
</dbReference>
<comment type="function">
    <text evidence="7">Catalyzes the ATP-dependent conversion of 5-aminoimidazole ribonucleotide (AIR) and HCO(3)(-) to N5-carboxyaminoimidazole ribonucleotide (N5-CAIR).</text>
</comment>
<feature type="binding site" evidence="7">
    <location>
        <begin position="152"/>
        <end position="158"/>
    </location>
    <ligand>
        <name>ATP</name>
        <dbReference type="ChEBI" id="CHEBI:30616"/>
    </ligand>
</feature>
<evidence type="ECO:0000256" key="2">
    <source>
        <dbReference type="ARBA" id="ARBA00001946"/>
    </source>
</evidence>
<dbReference type="InterPro" id="IPR003135">
    <property type="entry name" value="ATP-grasp_carboxylate-amine"/>
</dbReference>
<evidence type="ECO:0000256" key="6">
    <source>
        <dbReference type="ARBA" id="ARBA00023211"/>
    </source>
</evidence>
<feature type="binding site" evidence="7">
    <location>
        <begin position="271"/>
        <end position="272"/>
    </location>
    <ligand>
        <name>ATP</name>
        <dbReference type="ChEBI" id="CHEBI:30616"/>
    </ligand>
</feature>
<dbReference type="Gene3D" id="3.30.1490.20">
    <property type="entry name" value="ATP-grasp fold, A domain"/>
    <property type="match status" value="1"/>
</dbReference>
<name>A0ABS0LGN1_9LACT</name>
<dbReference type="NCBIfam" id="NF004679">
    <property type="entry name" value="PRK06019.1-5"/>
    <property type="match status" value="1"/>
</dbReference>
<comment type="cofactor">
    <cofactor evidence="1">
        <name>Mn(2+)</name>
        <dbReference type="ChEBI" id="CHEBI:29035"/>
    </cofactor>
</comment>
<feature type="binding site" evidence="7">
    <location>
        <position position="107"/>
    </location>
    <ligand>
        <name>ATP</name>
        <dbReference type="ChEBI" id="CHEBI:30616"/>
    </ligand>
</feature>
<dbReference type="Gene3D" id="3.30.470.20">
    <property type="entry name" value="ATP-grasp fold, B domain"/>
    <property type="match status" value="1"/>
</dbReference>
<evidence type="ECO:0000256" key="7">
    <source>
        <dbReference type="HAMAP-Rule" id="MF_01928"/>
    </source>
</evidence>
<dbReference type="NCBIfam" id="NF004675">
    <property type="entry name" value="PRK06019.1-1"/>
    <property type="match status" value="1"/>
</dbReference>
<comment type="caution">
    <text evidence="7">Lacks conserved residue(s) required for the propagation of feature annotation.</text>
</comment>
<dbReference type="RefSeq" id="WP_197103467.1">
    <property type="nucleotide sequence ID" value="NZ_JACCEL010000002.1"/>
</dbReference>
<evidence type="ECO:0000256" key="1">
    <source>
        <dbReference type="ARBA" id="ARBA00001936"/>
    </source>
</evidence>
<evidence type="ECO:0000256" key="8">
    <source>
        <dbReference type="RuleBase" id="RU361200"/>
    </source>
</evidence>
<keyword evidence="5 7" id="KW-0067">ATP-binding</keyword>
<organism evidence="10 11">
    <name type="scientific">Ruoffia tabacinasalis</name>
    <dbReference type="NCBI Taxonomy" id="87458"/>
    <lineage>
        <taxon>Bacteria</taxon>
        <taxon>Bacillati</taxon>
        <taxon>Bacillota</taxon>
        <taxon>Bacilli</taxon>
        <taxon>Lactobacillales</taxon>
        <taxon>Aerococcaceae</taxon>
        <taxon>Ruoffia</taxon>
    </lineage>
</organism>
<evidence type="ECO:0000313" key="11">
    <source>
        <dbReference type="Proteomes" id="UP000823401"/>
    </source>
</evidence>
<dbReference type="Pfam" id="PF02222">
    <property type="entry name" value="ATP-grasp"/>
    <property type="match status" value="1"/>
</dbReference>
<keyword evidence="4 7" id="KW-0658">Purine biosynthesis</keyword>
<dbReference type="SUPFAM" id="SSF51246">
    <property type="entry name" value="Rudiment single hybrid motif"/>
    <property type="match status" value="1"/>
</dbReference>
<dbReference type="InterPro" id="IPR011761">
    <property type="entry name" value="ATP-grasp"/>
</dbReference>
<keyword evidence="3 7" id="KW-0547">Nucleotide-binding</keyword>
<evidence type="ECO:0000256" key="4">
    <source>
        <dbReference type="ARBA" id="ARBA00022755"/>
    </source>
</evidence>
<reference evidence="10 11" key="1">
    <citation type="submission" date="2020-07" db="EMBL/GenBank/DDBJ databases">
        <title>Facklamia lactis sp. nov., isolated from raw milk.</title>
        <authorList>
            <person name="Doll E.V."/>
            <person name="Huptas C."/>
            <person name="Staib L."/>
            <person name="Wenning M."/>
            <person name="Scherer S."/>
        </authorList>
    </citation>
    <scope>NUCLEOTIDE SEQUENCE [LARGE SCALE GENOMIC DNA]</scope>
    <source>
        <strain evidence="10 11">DSM 104272</strain>
    </source>
</reference>
<evidence type="ECO:0000256" key="5">
    <source>
        <dbReference type="ARBA" id="ARBA00022840"/>
    </source>
</evidence>
<dbReference type="InterPro" id="IPR054350">
    <property type="entry name" value="PurT/PurK_preATP-grasp"/>
</dbReference>
<evidence type="ECO:0000259" key="9">
    <source>
        <dbReference type="PROSITE" id="PS50975"/>
    </source>
</evidence>
<feature type="domain" description="ATP-grasp" evidence="9">
    <location>
        <begin position="111"/>
        <end position="301"/>
    </location>
</feature>
<dbReference type="InterPro" id="IPR040686">
    <property type="entry name" value="PurK_C"/>
</dbReference>
<dbReference type="HAMAP" id="MF_01928">
    <property type="entry name" value="PurK"/>
    <property type="match status" value="1"/>
</dbReference>
<dbReference type="NCBIfam" id="TIGR01161">
    <property type="entry name" value="purK"/>
    <property type="match status" value="1"/>
</dbReference>
<dbReference type="PANTHER" id="PTHR11609:SF5">
    <property type="entry name" value="PHOSPHORIBOSYLAMINOIMIDAZOLE CARBOXYLASE"/>
    <property type="match status" value="1"/>
</dbReference>
<keyword evidence="6" id="KW-0464">Manganese</keyword>
<dbReference type="PROSITE" id="PS50975">
    <property type="entry name" value="ATP_GRASP"/>
    <property type="match status" value="1"/>
</dbReference>
<dbReference type="InterPro" id="IPR016185">
    <property type="entry name" value="PreATP-grasp_dom_sf"/>
</dbReference>
<proteinExistence type="inferred from homology"/>
<sequence>MTKVIQPGAMIGIIGAGQLGKMLAQSAQKMGYKVAMYDPNPTSCGFAVAHSTTVADFTDREALLNFVQSVDVVTYEFENIDGDLLKELESESYLPQGTDLLLNSQDRIKEKKWLNQQGIPTTDFAEVNTWTELTIALKLINLPAILKTTRFGYDGKGQVFLKDQADLEAKQSDIEALLEEQSLILEAFCDFKYEVSVIVSQDLYGNIEIFPISQNQHINGVLYSSIVGANYSEDLTDQIYDIAEKIAKAGKLIGVCGIEFFITEDEEVFVNEIAPRPHNTGHYTLEATNVSQFDQHILGITGRSLINIRLFEPGLMINILGQHLPYVEKVSQQYPEAIYHIYDKGEAKKQRKMGHFTLTKPDYNQLETMLYQSTSLKAWQDLF</sequence>
<dbReference type="SUPFAM" id="SSF52440">
    <property type="entry name" value="PreATP-grasp domain"/>
    <property type="match status" value="1"/>
</dbReference>
<comment type="catalytic activity">
    <reaction evidence="7 8">
        <text>5-amino-1-(5-phospho-beta-D-ribosyl)imidazole + hydrogencarbonate + ATP = 5-carboxyamino-1-(5-phospho-D-ribosyl)imidazole + ADP + phosphate + 2 H(+)</text>
        <dbReference type="Rhea" id="RHEA:19317"/>
        <dbReference type="ChEBI" id="CHEBI:15378"/>
        <dbReference type="ChEBI" id="CHEBI:17544"/>
        <dbReference type="ChEBI" id="CHEBI:30616"/>
        <dbReference type="ChEBI" id="CHEBI:43474"/>
        <dbReference type="ChEBI" id="CHEBI:58730"/>
        <dbReference type="ChEBI" id="CHEBI:137981"/>
        <dbReference type="ChEBI" id="CHEBI:456216"/>
        <dbReference type="EC" id="6.3.4.18"/>
    </reaction>
</comment>
<accession>A0ABS0LGN1</accession>
<dbReference type="InterPro" id="IPR011054">
    <property type="entry name" value="Rudment_hybrid_motif"/>
</dbReference>
<evidence type="ECO:0000313" key="10">
    <source>
        <dbReference type="EMBL" id="MBG9977416.1"/>
    </source>
</evidence>
<dbReference type="InterPro" id="IPR005875">
    <property type="entry name" value="PurK"/>
</dbReference>
<dbReference type="PANTHER" id="PTHR11609">
    <property type="entry name" value="PURINE BIOSYNTHESIS PROTEIN 6/7, PUR6/7"/>
    <property type="match status" value="1"/>
</dbReference>
<dbReference type="SUPFAM" id="SSF56059">
    <property type="entry name" value="Glutathione synthetase ATP-binding domain-like"/>
    <property type="match status" value="1"/>
</dbReference>
<comment type="pathway">
    <text evidence="7 8">Purine metabolism; IMP biosynthesis via de novo pathway; 5-amino-1-(5-phospho-D-ribosyl)imidazole-4-carboxylate from 5-amino-1-(5-phospho-D-ribosyl)imidazole (N5-CAIR route): step 1/2.</text>
</comment>
<comment type="caution">
    <text evidence="10">The sequence shown here is derived from an EMBL/GenBank/DDBJ whole genome shotgun (WGS) entry which is preliminary data.</text>
</comment>
<dbReference type="EC" id="6.3.4.18" evidence="7 8"/>
<gene>
    <name evidence="7 8 10" type="primary">purK</name>
    <name evidence="10" type="ORF">HYQ42_01345</name>
</gene>
<feature type="binding site" evidence="7">
    <location>
        <position position="194"/>
    </location>
    <ligand>
        <name>ATP</name>
        <dbReference type="ChEBI" id="CHEBI:30616"/>
    </ligand>
</feature>
<keyword evidence="11" id="KW-1185">Reference proteome</keyword>
<dbReference type="GO" id="GO:0034028">
    <property type="term" value="F:5-(carboxyamino)imidazole ribonucleotide synthase activity"/>
    <property type="evidence" value="ECO:0007669"/>
    <property type="project" value="UniProtKB-EC"/>
</dbReference>
<dbReference type="InterPro" id="IPR013815">
    <property type="entry name" value="ATP_grasp_subdomain_1"/>
</dbReference>
<dbReference type="Pfam" id="PF22660">
    <property type="entry name" value="RS_preATP-grasp-like"/>
    <property type="match status" value="1"/>
</dbReference>
<comment type="cofactor">
    <cofactor evidence="2">
        <name>Mg(2+)</name>
        <dbReference type="ChEBI" id="CHEBI:18420"/>
    </cofactor>
</comment>
<dbReference type="Proteomes" id="UP000823401">
    <property type="component" value="Unassembled WGS sequence"/>
</dbReference>
<feature type="binding site" evidence="7">
    <location>
        <position position="147"/>
    </location>
    <ligand>
        <name>ATP</name>
        <dbReference type="ChEBI" id="CHEBI:30616"/>
    </ligand>
</feature>
<dbReference type="Pfam" id="PF17769">
    <property type="entry name" value="PurK_C"/>
    <property type="match status" value="1"/>
</dbReference>
<comment type="subunit">
    <text evidence="7 8">Homodimer.</text>
</comment>
<keyword evidence="7 8" id="KW-0436">Ligase</keyword>
<evidence type="ECO:0000256" key="3">
    <source>
        <dbReference type="ARBA" id="ARBA00022741"/>
    </source>
</evidence>
<feature type="binding site" evidence="7">
    <location>
        <position position="217"/>
    </location>
    <ligand>
        <name>ATP</name>
        <dbReference type="ChEBI" id="CHEBI:30616"/>
    </ligand>
</feature>